<organism evidence="2 3">
    <name type="scientific">Nocardia suismassiliense</name>
    <dbReference type="NCBI Taxonomy" id="2077092"/>
    <lineage>
        <taxon>Bacteria</taxon>
        <taxon>Bacillati</taxon>
        <taxon>Actinomycetota</taxon>
        <taxon>Actinomycetes</taxon>
        <taxon>Mycobacteriales</taxon>
        <taxon>Nocardiaceae</taxon>
        <taxon>Nocardia</taxon>
    </lineage>
</organism>
<reference evidence="2 3" key="1">
    <citation type="submission" date="2024-10" db="EMBL/GenBank/DDBJ databases">
        <title>The Natural Products Discovery Center: Release of the First 8490 Sequenced Strains for Exploring Actinobacteria Biosynthetic Diversity.</title>
        <authorList>
            <person name="Kalkreuter E."/>
            <person name="Kautsar S.A."/>
            <person name="Yang D."/>
            <person name="Bader C.D."/>
            <person name="Teijaro C.N."/>
            <person name="Fluegel L."/>
            <person name="Davis C.M."/>
            <person name="Simpson J.R."/>
            <person name="Lauterbach L."/>
            <person name="Steele A.D."/>
            <person name="Gui C."/>
            <person name="Meng S."/>
            <person name="Li G."/>
            <person name="Viehrig K."/>
            <person name="Ye F."/>
            <person name="Su P."/>
            <person name="Kiefer A.F."/>
            <person name="Nichols A."/>
            <person name="Cepeda A.J."/>
            <person name="Yan W."/>
            <person name="Fan B."/>
            <person name="Jiang Y."/>
            <person name="Adhikari A."/>
            <person name="Zheng C.-J."/>
            <person name="Schuster L."/>
            <person name="Cowan T.M."/>
            <person name="Smanski M.J."/>
            <person name="Chevrette M.G."/>
            <person name="De Carvalho L.P.S."/>
            <person name="Shen B."/>
        </authorList>
    </citation>
    <scope>NUCLEOTIDE SEQUENCE [LARGE SCALE GENOMIC DNA]</scope>
    <source>
        <strain evidence="2 3">NPDC003040</strain>
    </source>
</reference>
<dbReference type="EMBL" id="JBIAPI010000016">
    <property type="protein sequence ID" value="MFF3228823.1"/>
    <property type="molecule type" value="Genomic_DNA"/>
</dbReference>
<protein>
    <recommendedName>
        <fullName evidence="1">Transcriptional regulator SbtR-like C-terminal domain-containing protein</fullName>
    </recommendedName>
</protein>
<dbReference type="InterPro" id="IPR049445">
    <property type="entry name" value="TetR_SbtR-like_C"/>
</dbReference>
<dbReference type="Pfam" id="PF21597">
    <property type="entry name" value="TetR_C_43"/>
    <property type="match status" value="1"/>
</dbReference>
<name>A0ABW6R6E6_9NOCA</name>
<evidence type="ECO:0000259" key="1">
    <source>
        <dbReference type="Pfam" id="PF21597"/>
    </source>
</evidence>
<comment type="caution">
    <text evidence="2">The sequence shown here is derived from an EMBL/GenBank/DDBJ whole genome shotgun (WGS) entry which is preliminary data.</text>
</comment>
<dbReference type="Gene3D" id="1.10.357.10">
    <property type="entry name" value="Tetracycline Repressor, domain 2"/>
    <property type="match status" value="1"/>
</dbReference>
<dbReference type="SUPFAM" id="SSF48498">
    <property type="entry name" value="Tetracyclin repressor-like, C-terminal domain"/>
    <property type="match status" value="1"/>
</dbReference>
<dbReference type="Proteomes" id="UP001601948">
    <property type="component" value="Unassembled WGS sequence"/>
</dbReference>
<dbReference type="InterPro" id="IPR036271">
    <property type="entry name" value="Tet_transcr_reg_TetR-rel_C_sf"/>
</dbReference>
<evidence type="ECO:0000313" key="2">
    <source>
        <dbReference type="EMBL" id="MFF3228823.1"/>
    </source>
</evidence>
<sequence>MAPSELHDDCLRMNRIGKHLLDKARQADVVRPDVTAGDLFALINAVARTQEHSGPQSAERLHQLTLKGILT</sequence>
<keyword evidence="3" id="KW-1185">Reference proteome</keyword>
<dbReference type="RefSeq" id="WP_387725924.1">
    <property type="nucleotide sequence ID" value="NZ_JBIAPI010000016.1"/>
</dbReference>
<proteinExistence type="predicted"/>
<gene>
    <name evidence="2" type="ORF">ACFYV7_38935</name>
</gene>
<evidence type="ECO:0000313" key="3">
    <source>
        <dbReference type="Proteomes" id="UP001601948"/>
    </source>
</evidence>
<accession>A0ABW6R6E6</accession>
<feature type="domain" description="Transcriptional regulator SbtR-like C-terminal" evidence="1">
    <location>
        <begin position="4"/>
        <end position="69"/>
    </location>
</feature>